<comment type="similarity">
    <text evidence="1">Belongs to the peptidase A1 family.</text>
</comment>
<dbReference type="InterPro" id="IPR032861">
    <property type="entry name" value="TAXi_N"/>
</dbReference>
<dbReference type="PANTHER" id="PTHR47967:SF122">
    <property type="entry name" value="PEPTIDASE A1 DOMAIN-CONTAINING PROTEIN"/>
    <property type="match status" value="1"/>
</dbReference>
<organism evidence="4">
    <name type="scientific">Aegilops tauschii</name>
    <name type="common">Tausch's goatgrass</name>
    <name type="synonym">Aegilops squarrosa</name>
    <dbReference type="NCBI Taxonomy" id="37682"/>
    <lineage>
        <taxon>Eukaryota</taxon>
        <taxon>Viridiplantae</taxon>
        <taxon>Streptophyta</taxon>
        <taxon>Embryophyta</taxon>
        <taxon>Tracheophyta</taxon>
        <taxon>Spermatophyta</taxon>
        <taxon>Magnoliopsida</taxon>
        <taxon>Liliopsida</taxon>
        <taxon>Poales</taxon>
        <taxon>Poaceae</taxon>
        <taxon>BOP clade</taxon>
        <taxon>Pooideae</taxon>
        <taxon>Triticodae</taxon>
        <taxon>Triticeae</taxon>
        <taxon>Triticinae</taxon>
        <taxon>Aegilops</taxon>
    </lineage>
</organism>
<dbReference type="Gene3D" id="2.40.70.10">
    <property type="entry name" value="Acid Proteases"/>
    <property type="match status" value="2"/>
</dbReference>
<keyword evidence="2" id="KW-0645">Protease</keyword>
<dbReference type="GO" id="GO:0006508">
    <property type="term" value="P:proteolysis"/>
    <property type="evidence" value="ECO:0007669"/>
    <property type="project" value="UniProtKB-KW"/>
</dbReference>
<reference evidence="4" key="1">
    <citation type="submission" date="2015-06" db="UniProtKB">
        <authorList>
            <consortium name="EnsemblPlants"/>
        </authorList>
    </citation>
    <scope>IDENTIFICATION</scope>
</reference>
<sequence>MGWGLTLSVDITPFQLWCSMGWGLTLSVDITPFQLRCSMGLGLNLSVDVTPASPLIILHASLIWGIAYSFGSFLSHHLADWDKQRDEIRSGSRRLGAGDPSSMFVMEPWHPQNVRWHSFIAFSANPVAEGWNFCILPAPSRQICRKGGSVETVWWPLLFSLAYVAARDTVVAENPPLYVGRERDMKISTRNFGFLINAAIPTFTWRVASACGTPPPRPHRRRSCQCHNRPQRWLQPAPGPSPGWNSTIHVDDDGFLHLNGPIGLDTNVLRPHVHLFQGRYTVATGVGMGHGLHTYTLAMEMTSSLTWMQCAPIQHLFQQVPPPFNPATSPSFHPLAPTKHICSPPGHNVCRFHATPTRPGGSQASGALGAETLSFAASGHGAMLAVIPTVIIGCAHTTASFKSHGVVAGVCGLGKTYPSLIWFLRRDGLHRFSYCLFVPGSANQHGFVRFGNDIPVDTRHMRSTRMLYPEDSSYFVNLVGISVAGSRLRGNLAEVFRRRQLDDGRWHSGCVIDAGTPWGVMVKAAYDILEHTLAEHGRRIGVTRVPRTNFGLCFRATRAILSQLPMVTLHFEHEQDLMLSPNKLFITQEQDICLTVSPSTHITIIGAIQQLGTRFIYDLVVDRVYFAPENCNADTGGQG</sequence>
<dbReference type="EnsemblPlants" id="EMT04653">
    <property type="protein sequence ID" value="EMT04653"/>
    <property type="gene ID" value="F775_12286"/>
</dbReference>
<dbReference type="PANTHER" id="PTHR47967">
    <property type="entry name" value="OS07G0603500 PROTEIN-RELATED"/>
    <property type="match status" value="1"/>
</dbReference>
<dbReference type="InterPro" id="IPR033121">
    <property type="entry name" value="PEPTIDASE_A1"/>
</dbReference>
<keyword evidence="3" id="KW-0378">Hydrolase</keyword>
<dbReference type="Pfam" id="PF14541">
    <property type="entry name" value="TAXi_C"/>
    <property type="match status" value="1"/>
</dbReference>
<evidence type="ECO:0000256" key="2">
    <source>
        <dbReference type="ARBA" id="ARBA00022670"/>
    </source>
</evidence>
<dbReference type="InterPro" id="IPR032799">
    <property type="entry name" value="TAXi_C"/>
</dbReference>
<dbReference type="InterPro" id="IPR021109">
    <property type="entry name" value="Peptidase_aspartic_dom_sf"/>
</dbReference>
<dbReference type="PROSITE" id="PS51767">
    <property type="entry name" value="PEPTIDASE_A1"/>
    <property type="match status" value="1"/>
</dbReference>
<dbReference type="GO" id="GO:0005576">
    <property type="term" value="C:extracellular region"/>
    <property type="evidence" value="ECO:0007669"/>
    <property type="project" value="TreeGrafter"/>
</dbReference>
<dbReference type="GO" id="GO:0008233">
    <property type="term" value="F:peptidase activity"/>
    <property type="evidence" value="ECO:0007669"/>
    <property type="project" value="UniProtKB-KW"/>
</dbReference>
<protein>
    <submittedName>
        <fullName evidence="4">Aspartic proteinase nepenthesin-1</fullName>
    </submittedName>
</protein>
<proteinExistence type="inferred from homology"/>
<name>M8BD11_AEGTA</name>
<dbReference type="InterPro" id="IPR051708">
    <property type="entry name" value="Plant_Aspart_Prot_A1"/>
</dbReference>
<accession>M8BD11</accession>
<evidence type="ECO:0000256" key="1">
    <source>
        <dbReference type="ARBA" id="ARBA00007447"/>
    </source>
</evidence>
<dbReference type="SUPFAM" id="SSF50630">
    <property type="entry name" value="Acid proteases"/>
    <property type="match status" value="1"/>
</dbReference>
<evidence type="ECO:0000256" key="3">
    <source>
        <dbReference type="ARBA" id="ARBA00022801"/>
    </source>
</evidence>
<dbReference type="Pfam" id="PF14543">
    <property type="entry name" value="TAXi_N"/>
    <property type="match status" value="1"/>
</dbReference>
<evidence type="ECO:0000313" key="4">
    <source>
        <dbReference type="EnsemblPlants" id="EMT04653"/>
    </source>
</evidence>
<dbReference type="AlphaFoldDB" id="M8BD11"/>